<dbReference type="EMBL" id="REGN01011765">
    <property type="protein sequence ID" value="RMZ96934.1"/>
    <property type="molecule type" value="Genomic_DNA"/>
</dbReference>
<dbReference type="AlphaFoldDB" id="A0A3M7PDX3"/>
<dbReference type="InterPro" id="IPR036875">
    <property type="entry name" value="Znf_CCHC_sf"/>
</dbReference>
<reference evidence="1 2" key="1">
    <citation type="journal article" date="2018" name="Sci. Rep.">
        <title>Genomic signatures of local adaptation to the degree of environmental predictability in rotifers.</title>
        <authorList>
            <person name="Franch-Gras L."/>
            <person name="Hahn C."/>
            <person name="Garcia-Roger E.M."/>
            <person name="Carmona M.J."/>
            <person name="Serra M."/>
            <person name="Gomez A."/>
        </authorList>
    </citation>
    <scope>NUCLEOTIDE SEQUENCE [LARGE SCALE GENOMIC DNA]</scope>
    <source>
        <strain evidence="1">HYR1</strain>
    </source>
</reference>
<gene>
    <name evidence="1" type="ORF">BpHYR1_030665</name>
</gene>
<proteinExistence type="predicted"/>
<sequence length="90" mass="10367">MIEFFYLLSINMNQKSLRNKNTKCPVKDFTCERCKQKGHLTQKCSIASESNVEEEKPVSEKARLKANNVEVFDKQAKLCDQCSAQMKPHV</sequence>
<dbReference type="Proteomes" id="UP000276133">
    <property type="component" value="Unassembled WGS sequence"/>
</dbReference>
<organism evidence="1 2">
    <name type="scientific">Brachionus plicatilis</name>
    <name type="common">Marine rotifer</name>
    <name type="synonym">Brachionus muelleri</name>
    <dbReference type="NCBI Taxonomy" id="10195"/>
    <lineage>
        <taxon>Eukaryota</taxon>
        <taxon>Metazoa</taxon>
        <taxon>Spiralia</taxon>
        <taxon>Gnathifera</taxon>
        <taxon>Rotifera</taxon>
        <taxon>Eurotatoria</taxon>
        <taxon>Monogononta</taxon>
        <taxon>Pseudotrocha</taxon>
        <taxon>Ploima</taxon>
        <taxon>Brachionidae</taxon>
        <taxon>Brachionus</taxon>
    </lineage>
</organism>
<protein>
    <recommendedName>
        <fullName evidence="3">CCHC-type domain-containing protein</fullName>
    </recommendedName>
</protein>
<dbReference type="SUPFAM" id="SSF57756">
    <property type="entry name" value="Retrovirus zinc finger-like domains"/>
    <property type="match status" value="1"/>
</dbReference>
<dbReference type="OrthoDB" id="7999362at2759"/>
<keyword evidence="2" id="KW-1185">Reference proteome</keyword>
<accession>A0A3M7PDX3</accession>
<evidence type="ECO:0000313" key="1">
    <source>
        <dbReference type="EMBL" id="RMZ96934.1"/>
    </source>
</evidence>
<evidence type="ECO:0000313" key="2">
    <source>
        <dbReference type="Proteomes" id="UP000276133"/>
    </source>
</evidence>
<evidence type="ECO:0008006" key="3">
    <source>
        <dbReference type="Google" id="ProtNLM"/>
    </source>
</evidence>
<dbReference type="GO" id="GO:0003676">
    <property type="term" value="F:nucleic acid binding"/>
    <property type="evidence" value="ECO:0007669"/>
    <property type="project" value="InterPro"/>
</dbReference>
<dbReference type="GO" id="GO:0008270">
    <property type="term" value="F:zinc ion binding"/>
    <property type="evidence" value="ECO:0007669"/>
    <property type="project" value="InterPro"/>
</dbReference>
<comment type="caution">
    <text evidence="1">The sequence shown here is derived from an EMBL/GenBank/DDBJ whole genome shotgun (WGS) entry which is preliminary data.</text>
</comment>
<name>A0A3M7PDX3_BRAPC</name>